<sequence length="328" mass="37552">MIVPEFWAESRIQKRDSERQITVRRFGWSNTSVEEAQRHADDRVRDALDRIVRGETLPRRELKVRYNGADGLPIREEVIERFGEHVVSRNSYGARCLNTPDVFFADVDFQATEPDSCTTFLISMGFSILVAIAVGLQLESLAKGILVLPIAATAIHLLLHWIHRISITLRGGHEPIALRRFDHFTRTHPEWHLRIYRTPNGFRVLAMHATFDPRSSQVDAAFKSLGVDRTYAVMCQKQNCFRARLTAKPWRIGIVDHLKPRPGVWPIKQTQIPVRHAWVEKYEATAANYAACRFVKAIGAIHRVSRQVTGVCEFHDRVCRANDDIELA</sequence>
<gene>
    <name evidence="1" type="ORF">Pla52o_43730</name>
</gene>
<name>A0A5C6C8T4_9BACT</name>
<evidence type="ECO:0000313" key="1">
    <source>
        <dbReference type="EMBL" id="TWU20495.1"/>
    </source>
</evidence>
<dbReference type="AlphaFoldDB" id="A0A5C6C8T4"/>
<accession>A0A5C6C8T4</accession>
<reference evidence="1 2" key="1">
    <citation type="submission" date="2019-02" db="EMBL/GenBank/DDBJ databases">
        <title>Deep-cultivation of Planctomycetes and their phenomic and genomic characterization uncovers novel biology.</title>
        <authorList>
            <person name="Wiegand S."/>
            <person name="Jogler M."/>
            <person name="Boedeker C."/>
            <person name="Pinto D."/>
            <person name="Vollmers J."/>
            <person name="Rivas-Marin E."/>
            <person name="Kohn T."/>
            <person name="Peeters S.H."/>
            <person name="Heuer A."/>
            <person name="Rast P."/>
            <person name="Oberbeckmann S."/>
            <person name="Bunk B."/>
            <person name="Jeske O."/>
            <person name="Meyerdierks A."/>
            <person name="Storesund J.E."/>
            <person name="Kallscheuer N."/>
            <person name="Luecker S."/>
            <person name="Lage O.M."/>
            <person name="Pohl T."/>
            <person name="Merkel B.J."/>
            <person name="Hornburger P."/>
            <person name="Mueller R.-W."/>
            <person name="Bruemmer F."/>
            <person name="Labrenz M."/>
            <person name="Spormann A.M."/>
            <person name="Op Den Camp H."/>
            <person name="Overmann J."/>
            <person name="Amann R."/>
            <person name="Jetten M.S.M."/>
            <person name="Mascher T."/>
            <person name="Medema M.H."/>
            <person name="Devos D.P."/>
            <person name="Kaster A.-K."/>
            <person name="Ovreas L."/>
            <person name="Rohde M."/>
            <person name="Galperin M.Y."/>
            <person name="Jogler C."/>
        </authorList>
    </citation>
    <scope>NUCLEOTIDE SEQUENCE [LARGE SCALE GENOMIC DNA]</scope>
    <source>
        <strain evidence="1 2">Pla52o</strain>
    </source>
</reference>
<dbReference type="Proteomes" id="UP000316304">
    <property type="component" value="Unassembled WGS sequence"/>
</dbReference>
<dbReference type="RefSeq" id="WP_146596431.1">
    <property type="nucleotide sequence ID" value="NZ_SJPT01000008.1"/>
</dbReference>
<comment type="caution">
    <text evidence="1">The sequence shown here is derived from an EMBL/GenBank/DDBJ whole genome shotgun (WGS) entry which is preliminary data.</text>
</comment>
<dbReference type="OrthoDB" id="877274at2"/>
<evidence type="ECO:0000313" key="2">
    <source>
        <dbReference type="Proteomes" id="UP000316304"/>
    </source>
</evidence>
<organism evidence="1 2">
    <name type="scientific">Novipirellula galeiformis</name>
    <dbReference type="NCBI Taxonomy" id="2528004"/>
    <lineage>
        <taxon>Bacteria</taxon>
        <taxon>Pseudomonadati</taxon>
        <taxon>Planctomycetota</taxon>
        <taxon>Planctomycetia</taxon>
        <taxon>Pirellulales</taxon>
        <taxon>Pirellulaceae</taxon>
        <taxon>Novipirellula</taxon>
    </lineage>
</organism>
<proteinExistence type="predicted"/>
<keyword evidence="2" id="KW-1185">Reference proteome</keyword>
<dbReference type="EMBL" id="SJPT01000008">
    <property type="protein sequence ID" value="TWU20495.1"/>
    <property type="molecule type" value="Genomic_DNA"/>
</dbReference>
<protein>
    <submittedName>
        <fullName evidence="1">Uncharacterized protein</fullName>
    </submittedName>
</protein>